<dbReference type="AlphaFoldDB" id="A0A1I0NR47"/>
<accession>A0A1I0NR47</accession>
<evidence type="ECO:0000313" key="1">
    <source>
        <dbReference type="EMBL" id="SEW03925.1"/>
    </source>
</evidence>
<gene>
    <name evidence="1" type="ORF">SAMN05216290_1394</name>
</gene>
<dbReference type="SUPFAM" id="SSF52833">
    <property type="entry name" value="Thioredoxin-like"/>
    <property type="match status" value="1"/>
</dbReference>
<dbReference type="Proteomes" id="UP000199437">
    <property type="component" value="Unassembled WGS sequence"/>
</dbReference>
<name>A0A1I0NR47_9BACT</name>
<keyword evidence="2" id="KW-1185">Reference proteome</keyword>
<sequence>MFGWKKKQAEKAETASVEWKRLTAIEQLEALKQESHEKPVLIYKHSTRCGISGMTLSRLERSWTADMGHISSYYLDLIAYRDVSNAIVQEFGVLHESPQVILLKNGRAIYDNSHMGISAEAIKQQA</sequence>
<evidence type="ECO:0000313" key="2">
    <source>
        <dbReference type="Proteomes" id="UP000199437"/>
    </source>
</evidence>
<dbReference type="STRING" id="1267423.SAMN05216290_1394"/>
<proteinExistence type="predicted"/>
<dbReference type="NCBIfam" id="TIGR04019">
    <property type="entry name" value="B_thiol_YtxJ"/>
    <property type="match status" value="1"/>
</dbReference>
<dbReference type="Pfam" id="PF11009">
    <property type="entry name" value="BrxC"/>
    <property type="match status" value="1"/>
</dbReference>
<dbReference type="InterPro" id="IPR022551">
    <property type="entry name" value="BrxC"/>
</dbReference>
<dbReference type="OrthoDB" id="677051at2"/>
<dbReference type="EMBL" id="FOIR01000001">
    <property type="protein sequence ID" value="SEW03925.1"/>
    <property type="molecule type" value="Genomic_DNA"/>
</dbReference>
<dbReference type="RefSeq" id="WP_090257779.1">
    <property type="nucleotide sequence ID" value="NZ_FOIR01000001.1"/>
</dbReference>
<protein>
    <submittedName>
        <fullName evidence="1">Bacillithiol system protein YtxJ</fullName>
    </submittedName>
</protein>
<reference evidence="2" key="1">
    <citation type="submission" date="2016-10" db="EMBL/GenBank/DDBJ databases">
        <authorList>
            <person name="Varghese N."/>
            <person name="Submissions S."/>
        </authorList>
    </citation>
    <scope>NUCLEOTIDE SEQUENCE [LARGE SCALE GENOMIC DNA]</scope>
    <source>
        <strain evidence="2">CGMCC 1.12402</strain>
    </source>
</reference>
<dbReference type="GeneID" id="99986120"/>
<organism evidence="1 2">
    <name type="scientific">Roseivirga pacifica</name>
    <dbReference type="NCBI Taxonomy" id="1267423"/>
    <lineage>
        <taxon>Bacteria</taxon>
        <taxon>Pseudomonadati</taxon>
        <taxon>Bacteroidota</taxon>
        <taxon>Cytophagia</taxon>
        <taxon>Cytophagales</taxon>
        <taxon>Roseivirgaceae</taxon>
        <taxon>Roseivirga</taxon>
    </lineage>
</organism>
<dbReference type="InterPro" id="IPR036249">
    <property type="entry name" value="Thioredoxin-like_sf"/>
</dbReference>
<dbReference type="Gene3D" id="3.40.30.10">
    <property type="entry name" value="Glutaredoxin"/>
    <property type="match status" value="1"/>
</dbReference>